<dbReference type="GO" id="GO:0005634">
    <property type="term" value="C:nucleus"/>
    <property type="evidence" value="ECO:0007669"/>
    <property type="project" value="TreeGrafter"/>
</dbReference>
<dbReference type="GO" id="GO:0006511">
    <property type="term" value="P:ubiquitin-dependent protein catabolic process"/>
    <property type="evidence" value="ECO:0007669"/>
    <property type="project" value="TreeGrafter"/>
</dbReference>
<gene>
    <name evidence="7" type="ORF">QR680_011099</name>
</gene>
<dbReference type="InterPro" id="IPR013083">
    <property type="entry name" value="Znf_RING/FYVE/PHD"/>
</dbReference>
<organism evidence="7 8">
    <name type="scientific">Steinernema hermaphroditum</name>
    <dbReference type="NCBI Taxonomy" id="289476"/>
    <lineage>
        <taxon>Eukaryota</taxon>
        <taxon>Metazoa</taxon>
        <taxon>Ecdysozoa</taxon>
        <taxon>Nematoda</taxon>
        <taxon>Chromadorea</taxon>
        <taxon>Rhabditida</taxon>
        <taxon>Tylenchina</taxon>
        <taxon>Panagrolaimomorpha</taxon>
        <taxon>Strongyloidoidea</taxon>
        <taxon>Steinernematidae</taxon>
        <taxon>Steinernema</taxon>
    </lineage>
</organism>
<evidence type="ECO:0000313" key="8">
    <source>
        <dbReference type="Proteomes" id="UP001175271"/>
    </source>
</evidence>
<evidence type="ECO:0000256" key="2">
    <source>
        <dbReference type="ARBA" id="ARBA00022771"/>
    </source>
</evidence>
<evidence type="ECO:0000256" key="1">
    <source>
        <dbReference type="ARBA" id="ARBA00022723"/>
    </source>
</evidence>
<evidence type="ECO:0000259" key="6">
    <source>
        <dbReference type="PROSITE" id="PS50089"/>
    </source>
</evidence>
<dbReference type="GO" id="GO:0008270">
    <property type="term" value="F:zinc ion binding"/>
    <property type="evidence" value="ECO:0007669"/>
    <property type="project" value="UniProtKB-KW"/>
</dbReference>
<dbReference type="CDD" id="cd16454">
    <property type="entry name" value="RING-H2_PA-TM-RING"/>
    <property type="match status" value="1"/>
</dbReference>
<evidence type="ECO:0000313" key="7">
    <source>
        <dbReference type="EMBL" id="KAK0428945.1"/>
    </source>
</evidence>
<accession>A0AA39MCW7</accession>
<evidence type="ECO:0000256" key="4">
    <source>
        <dbReference type="PROSITE-ProRule" id="PRU00175"/>
    </source>
</evidence>
<feature type="compositionally biased region" description="Low complexity" evidence="5">
    <location>
        <begin position="70"/>
        <end position="91"/>
    </location>
</feature>
<feature type="compositionally biased region" description="Low complexity" evidence="5">
    <location>
        <begin position="124"/>
        <end position="150"/>
    </location>
</feature>
<keyword evidence="1" id="KW-0479">Metal-binding</keyword>
<name>A0AA39MCW7_9BILA</name>
<dbReference type="AlphaFoldDB" id="A0AA39MCW7"/>
<keyword evidence="3" id="KW-0862">Zinc</keyword>
<dbReference type="PROSITE" id="PS50089">
    <property type="entry name" value="ZF_RING_2"/>
    <property type="match status" value="1"/>
</dbReference>
<dbReference type="InterPro" id="IPR001841">
    <property type="entry name" value="Znf_RING"/>
</dbReference>
<dbReference type="SUPFAM" id="SSF57850">
    <property type="entry name" value="RING/U-box"/>
    <property type="match status" value="1"/>
</dbReference>
<keyword evidence="8" id="KW-1185">Reference proteome</keyword>
<dbReference type="PANTHER" id="PTHR45931">
    <property type="entry name" value="SI:CH211-59O9.10"/>
    <property type="match status" value="1"/>
</dbReference>
<dbReference type="Proteomes" id="UP001175271">
    <property type="component" value="Unassembled WGS sequence"/>
</dbReference>
<dbReference type="GO" id="GO:0061630">
    <property type="term" value="F:ubiquitin protein ligase activity"/>
    <property type="evidence" value="ECO:0007669"/>
    <property type="project" value="TreeGrafter"/>
</dbReference>
<keyword evidence="2 4" id="KW-0863">Zinc-finger</keyword>
<dbReference type="EMBL" id="JAUCMV010000001">
    <property type="protein sequence ID" value="KAK0428945.1"/>
    <property type="molecule type" value="Genomic_DNA"/>
</dbReference>
<dbReference type="SMART" id="SM00184">
    <property type="entry name" value="RING"/>
    <property type="match status" value="1"/>
</dbReference>
<feature type="compositionally biased region" description="Acidic residues" evidence="5">
    <location>
        <begin position="237"/>
        <end position="246"/>
    </location>
</feature>
<comment type="caution">
    <text evidence="7">The sequence shown here is derived from an EMBL/GenBank/DDBJ whole genome shotgun (WGS) entry which is preliminary data.</text>
</comment>
<dbReference type="InterPro" id="IPR051834">
    <property type="entry name" value="RING_finger_E3_ligase"/>
</dbReference>
<proteinExistence type="predicted"/>
<protein>
    <recommendedName>
        <fullName evidence="6">RING-type domain-containing protein</fullName>
    </recommendedName>
</protein>
<feature type="domain" description="RING-type" evidence="6">
    <location>
        <begin position="317"/>
        <end position="358"/>
    </location>
</feature>
<sequence>MADQNPETRVDYFCHQCHMQFHTHGRVQECTRCGDGFIEQIPRPDNYPAQYMPPGFGMLFQGLGRPSTSAPNAQPAQGQQEGQQAPQQGEQNRPRMARPNISDELVRQIINFIHSGGANAERVQAQAGQQPAADAPPQQQQGQAQRAPGQIFIRLDGTAAFPPGFGAGAPPQQPNAEEQQQQPGAMPQMPGPGGVPVPGDFIQNLFHNLIDRNGIEVRMEGDLPENLQQYVVDDNGADEQQNEEEAQGAAQDEPRVRRGPRGFSIRLGAGGLESQAFMDVLNSALGMDGERSDRISDADIERLPMTKITAQQADKQCTTCMDHLHEGDDVGRLNCGHMFHRPCIEPWLKRHNTCPVCRSKIDPSKWVLQQMQDNDMDLD</sequence>
<dbReference type="PANTHER" id="PTHR45931:SF3">
    <property type="entry name" value="RING ZINC FINGER-CONTAINING PROTEIN"/>
    <property type="match status" value="1"/>
</dbReference>
<reference evidence="7" key="1">
    <citation type="submission" date="2023-06" db="EMBL/GenBank/DDBJ databases">
        <title>Genomic analysis of the entomopathogenic nematode Steinernema hermaphroditum.</title>
        <authorList>
            <person name="Schwarz E.M."/>
            <person name="Heppert J.K."/>
            <person name="Baniya A."/>
            <person name="Schwartz H.T."/>
            <person name="Tan C.-H."/>
            <person name="Antoshechkin I."/>
            <person name="Sternberg P.W."/>
            <person name="Goodrich-Blair H."/>
            <person name="Dillman A.R."/>
        </authorList>
    </citation>
    <scope>NUCLEOTIDE SEQUENCE</scope>
    <source>
        <strain evidence="7">PS9179</strain>
        <tissue evidence="7">Whole animal</tissue>
    </source>
</reference>
<evidence type="ECO:0000256" key="5">
    <source>
        <dbReference type="SAM" id="MobiDB-lite"/>
    </source>
</evidence>
<feature type="compositionally biased region" description="Low complexity" evidence="5">
    <location>
        <begin position="159"/>
        <end position="188"/>
    </location>
</feature>
<evidence type="ECO:0000256" key="3">
    <source>
        <dbReference type="ARBA" id="ARBA00022833"/>
    </source>
</evidence>
<feature type="region of interest" description="Disordered" evidence="5">
    <location>
        <begin position="120"/>
        <end position="198"/>
    </location>
</feature>
<dbReference type="Gene3D" id="3.30.40.10">
    <property type="entry name" value="Zinc/RING finger domain, C3HC4 (zinc finger)"/>
    <property type="match status" value="1"/>
</dbReference>
<feature type="region of interest" description="Disordered" evidence="5">
    <location>
        <begin position="58"/>
        <end position="95"/>
    </location>
</feature>
<feature type="region of interest" description="Disordered" evidence="5">
    <location>
        <begin position="237"/>
        <end position="262"/>
    </location>
</feature>
<dbReference type="Pfam" id="PF13639">
    <property type="entry name" value="zf-RING_2"/>
    <property type="match status" value="1"/>
</dbReference>